<dbReference type="InterPro" id="IPR036188">
    <property type="entry name" value="FAD/NAD-bd_sf"/>
</dbReference>
<evidence type="ECO:0000313" key="2">
    <source>
        <dbReference type="EMBL" id="EGD60784.1"/>
    </source>
</evidence>
<dbReference type="InParanoid" id="F1Z3H0"/>
<comment type="caution">
    <text evidence="2">The sequence shown here is derived from an EMBL/GenBank/DDBJ whole genome shotgun (WGS) entry which is preliminary data.</text>
</comment>
<dbReference type="OrthoDB" id="231484at2"/>
<proteinExistence type="predicted"/>
<dbReference type="EMBL" id="AEWJ01000008">
    <property type="protein sequence ID" value="EGD60784.1"/>
    <property type="molecule type" value="Genomic_DNA"/>
</dbReference>
<feature type="region of interest" description="Disordered" evidence="1">
    <location>
        <begin position="1"/>
        <end position="22"/>
    </location>
</feature>
<dbReference type="eggNOG" id="COG0665">
    <property type="taxonomic scope" value="Bacteria"/>
</dbReference>
<dbReference type="SUPFAM" id="SSF51905">
    <property type="entry name" value="FAD/NAD(P)-binding domain"/>
    <property type="match status" value="1"/>
</dbReference>
<dbReference type="Gene3D" id="3.50.50.60">
    <property type="entry name" value="FAD/NAD(P)-binding domain"/>
    <property type="match status" value="1"/>
</dbReference>
<keyword evidence="3" id="KW-1185">Reference proteome</keyword>
<evidence type="ECO:0000256" key="1">
    <source>
        <dbReference type="SAM" id="MobiDB-lite"/>
    </source>
</evidence>
<accession>F1Z3H0</accession>
<gene>
    <name evidence="2" type="ORF">Y88_1671</name>
</gene>
<dbReference type="PROSITE" id="PS51318">
    <property type="entry name" value="TAT"/>
    <property type="match status" value="1"/>
</dbReference>
<dbReference type="HOGENOM" id="CLU_431354_0_0_5"/>
<dbReference type="AlphaFoldDB" id="F1Z3H0"/>
<dbReference type="RefSeq" id="WP_008068042.1">
    <property type="nucleotide sequence ID" value="NZ_AQWK01000012.1"/>
</dbReference>
<dbReference type="STRING" id="983920.Y88_1671"/>
<evidence type="ECO:0008006" key="4">
    <source>
        <dbReference type="Google" id="ProtNLM"/>
    </source>
</evidence>
<dbReference type="InterPro" id="IPR006311">
    <property type="entry name" value="TAT_signal"/>
</dbReference>
<sequence>MSEPVGPDDLSPQSDGGIARRDFLGGVGAGTILSLLANDPARAAGGGIGDGSGAAGTGASPDPARYPPVRTGLRGQYPGSFEMAHAVRDGGFTGPVSATDTGEHYDLVIVGGGISGLSAAHFWRRALGPEQKILILDNHDDFGGHAKRNEFHVGGRTIVTYGGTMSIETPFPYSYTAKGLLAELGIDPSTSARYDRSPTVFSGMGTGIFFDRAHFCVDRMVSGYGVRPWADFFAEVPMSATARADLLRLHTDKRDWLPGLEPEAKAEALKRMSYRDFLLKHVGVGEEAVTFFAGNGYRNNMRVDTCPAWVAMRSHHAPGFAGMEIAEAIEAESDNFHFPDGNASIARLLVGKLVPHAIPAARDMDSVVSASCDYSRLDLPANTTRIRLSSIVLRVEHIAGDPARGVVPVTEDKAVRVVYARSDGTRASVTAAGAILACFNNIIPFMVPELPAPQREALRYASKVPMQYTSVVLRNGHPLKALGVKTVHAPFGYHSVLYLDPAVSIGEYRGPASVDDPVVIKLIRNPNAPGLPRRDQNRAGRADMLATPFEVTEREVRAQLQSMFGSTGFDHHRDIVGLTVNRWPHGYAYTYDTLGDPDLPERDRPHVIGRQPWGRIAIANADSAAAAFTNAAIDMAHRAVGDVLVARGLT</sequence>
<reference evidence="2 3" key="1">
    <citation type="journal article" date="2012" name="J. Bacteriol.">
        <title>Draft Genome Sequence of Novosphingobium nitrogenifigens Y88T.</title>
        <authorList>
            <person name="Strabala T.J."/>
            <person name="Macdonald L."/>
            <person name="Liu V."/>
            <person name="Smit A.M."/>
        </authorList>
    </citation>
    <scope>NUCLEOTIDE SEQUENCE [LARGE SCALE GENOMIC DNA]</scope>
    <source>
        <strain evidence="2 3">DSM 19370</strain>
    </source>
</reference>
<dbReference type="Pfam" id="PF13450">
    <property type="entry name" value="NAD_binding_8"/>
    <property type="match status" value="1"/>
</dbReference>
<dbReference type="SUPFAM" id="SSF51971">
    <property type="entry name" value="Nucleotide-binding domain"/>
    <property type="match status" value="1"/>
</dbReference>
<protein>
    <recommendedName>
        <fullName evidence="4">Twin-arginine translocation pathway signal</fullName>
    </recommendedName>
</protein>
<organism evidence="2 3">
    <name type="scientific">Novosphingobium nitrogenifigens DSM 19370</name>
    <dbReference type="NCBI Taxonomy" id="983920"/>
    <lineage>
        <taxon>Bacteria</taxon>
        <taxon>Pseudomonadati</taxon>
        <taxon>Pseudomonadota</taxon>
        <taxon>Alphaproteobacteria</taxon>
        <taxon>Sphingomonadales</taxon>
        <taxon>Sphingomonadaceae</taxon>
        <taxon>Novosphingobium</taxon>
    </lineage>
</organism>
<dbReference type="Proteomes" id="UP000004728">
    <property type="component" value="Unassembled WGS sequence"/>
</dbReference>
<feature type="region of interest" description="Disordered" evidence="1">
    <location>
        <begin position="48"/>
        <end position="73"/>
    </location>
</feature>
<name>F1Z3H0_9SPHN</name>
<evidence type="ECO:0000313" key="3">
    <source>
        <dbReference type="Proteomes" id="UP000004728"/>
    </source>
</evidence>